<feature type="chain" id="PRO_5046675677" description="DUF3575 domain-containing protein" evidence="1">
    <location>
        <begin position="20"/>
        <end position="196"/>
    </location>
</feature>
<evidence type="ECO:0008006" key="4">
    <source>
        <dbReference type="Google" id="ProtNLM"/>
    </source>
</evidence>
<evidence type="ECO:0000313" key="2">
    <source>
        <dbReference type="EMBL" id="MFD0964672.1"/>
    </source>
</evidence>
<evidence type="ECO:0000256" key="1">
    <source>
        <dbReference type="SAM" id="SignalP"/>
    </source>
</evidence>
<gene>
    <name evidence="2" type="ORF">ACFQ1O_11715</name>
</gene>
<accession>A0ABW3I4V5</accession>
<evidence type="ECO:0000313" key="3">
    <source>
        <dbReference type="Proteomes" id="UP001596997"/>
    </source>
</evidence>
<sequence>MINRKLIVFILLLSNLTFAQKEKENSNPILFVEGFLGGGGGKISGVLIGGNLNYQHENSLFTFRVSQLANFKLAFLLLPDVTSYNEEYGLLYGKRYIKNGRSLSFSGGISHNTYETKHINNEVEIVNKTKHIGLAFEASIMWFKANKKRYRIYRIIPVGKPTAFGHSFGFKLSGNISKQSYIGVSMIMGFGWHKKY</sequence>
<keyword evidence="3" id="KW-1185">Reference proteome</keyword>
<dbReference type="Proteomes" id="UP001596997">
    <property type="component" value="Unassembled WGS sequence"/>
</dbReference>
<organism evidence="2 3">
    <name type="scientific">Pseudofulvibacter geojedonensis</name>
    <dbReference type="NCBI Taxonomy" id="1123758"/>
    <lineage>
        <taxon>Bacteria</taxon>
        <taxon>Pseudomonadati</taxon>
        <taxon>Bacteroidota</taxon>
        <taxon>Flavobacteriia</taxon>
        <taxon>Flavobacteriales</taxon>
        <taxon>Flavobacteriaceae</taxon>
        <taxon>Pseudofulvibacter</taxon>
    </lineage>
</organism>
<dbReference type="RefSeq" id="WP_377716212.1">
    <property type="nucleotide sequence ID" value="NZ_JBHTJM010000009.1"/>
</dbReference>
<feature type="signal peptide" evidence="1">
    <location>
        <begin position="1"/>
        <end position="19"/>
    </location>
</feature>
<proteinExistence type="predicted"/>
<keyword evidence="1" id="KW-0732">Signal</keyword>
<comment type="caution">
    <text evidence="2">The sequence shown here is derived from an EMBL/GenBank/DDBJ whole genome shotgun (WGS) entry which is preliminary data.</text>
</comment>
<protein>
    <recommendedName>
        <fullName evidence="4">DUF3575 domain-containing protein</fullName>
    </recommendedName>
</protein>
<reference evidence="3" key="1">
    <citation type="journal article" date="2019" name="Int. J. Syst. Evol. Microbiol.">
        <title>The Global Catalogue of Microorganisms (GCM) 10K type strain sequencing project: providing services to taxonomists for standard genome sequencing and annotation.</title>
        <authorList>
            <consortium name="The Broad Institute Genomics Platform"/>
            <consortium name="The Broad Institute Genome Sequencing Center for Infectious Disease"/>
            <person name="Wu L."/>
            <person name="Ma J."/>
        </authorList>
    </citation>
    <scope>NUCLEOTIDE SEQUENCE [LARGE SCALE GENOMIC DNA]</scope>
    <source>
        <strain evidence="3">CCUG 62114</strain>
    </source>
</reference>
<name>A0ABW3I4V5_9FLAO</name>
<dbReference type="EMBL" id="JBHTJM010000009">
    <property type="protein sequence ID" value="MFD0964672.1"/>
    <property type="molecule type" value="Genomic_DNA"/>
</dbReference>